<evidence type="ECO:0000256" key="5">
    <source>
        <dbReference type="ARBA" id="ARBA00022614"/>
    </source>
</evidence>
<proteinExistence type="inferred from homology"/>
<keyword evidence="5" id="KW-0433">Leucine-rich repeat</keyword>
<evidence type="ECO:0000256" key="9">
    <source>
        <dbReference type="ARBA" id="ARBA00022989"/>
    </source>
</evidence>
<evidence type="ECO:0000256" key="12">
    <source>
        <dbReference type="SAM" id="MobiDB-lite"/>
    </source>
</evidence>
<dbReference type="PRINTS" id="PR01217">
    <property type="entry name" value="PRICHEXTENSN"/>
</dbReference>
<dbReference type="SUPFAM" id="SSF52058">
    <property type="entry name" value="L domain-like"/>
    <property type="match status" value="1"/>
</dbReference>
<evidence type="ECO:0000256" key="1">
    <source>
        <dbReference type="ARBA" id="ARBA00004479"/>
    </source>
</evidence>
<dbReference type="EMBL" id="CM017610">
    <property type="protein sequence ID" value="TYI41283.1"/>
    <property type="molecule type" value="Genomic_DNA"/>
</dbReference>
<dbReference type="PANTHER" id="PTHR32093">
    <property type="entry name" value="LEUCINE-RICH REPEAT EXTENSIN-LIKE PROTEIN 3-RELATED"/>
    <property type="match status" value="1"/>
</dbReference>
<gene>
    <name evidence="13" type="ORF">ES332_A01G009200v1</name>
</gene>
<dbReference type="GO" id="GO:0016020">
    <property type="term" value="C:membrane"/>
    <property type="evidence" value="ECO:0007669"/>
    <property type="project" value="UniProtKB-SubCell"/>
</dbReference>
<comment type="subcellular location">
    <subcellularLocation>
        <location evidence="1">Membrane</location>
        <topology evidence="1">Single-pass type I membrane protein</topology>
    </subcellularLocation>
    <subcellularLocation>
        <location evidence="2">Secreted</location>
    </subcellularLocation>
</comment>
<feature type="region of interest" description="Disordered" evidence="12">
    <location>
        <begin position="40"/>
        <end position="113"/>
    </location>
</feature>
<keyword evidence="7" id="KW-0732">Signal</keyword>
<evidence type="ECO:0000256" key="8">
    <source>
        <dbReference type="ARBA" id="ARBA00022737"/>
    </source>
</evidence>
<feature type="region of interest" description="Disordered" evidence="12">
    <location>
        <begin position="474"/>
        <end position="542"/>
    </location>
</feature>
<feature type="non-terminal residue" evidence="13">
    <location>
        <position position="1"/>
    </location>
</feature>
<organism evidence="13 14">
    <name type="scientific">Gossypium tomentosum</name>
    <name type="common">Hawaiian cotton</name>
    <name type="synonym">Gossypium sandvicense</name>
    <dbReference type="NCBI Taxonomy" id="34277"/>
    <lineage>
        <taxon>Eukaryota</taxon>
        <taxon>Viridiplantae</taxon>
        <taxon>Streptophyta</taxon>
        <taxon>Embryophyta</taxon>
        <taxon>Tracheophyta</taxon>
        <taxon>Spermatophyta</taxon>
        <taxon>Magnoliopsida</taxon>
        <taxon>eudicotyledons</taxon>
        <taxon>Gunneridae</taxon>
        <taxon>Pentapetalae</taxon>
        <taxon>rosids</taxon>
        <taxon>malvids</taxon>
        <taxon>Malvales</taxon>
        <taxon>Malvaceae</taxon>
        <taxon>Malvoideae</taxon>
        <taxon>Gossypium</taxon>
    </lineage>
</organism>
<feature type="compositionally biased region" description="Pro residues" evidence="12">
    <location>
        <begin position="99"/>
        <end position="109"/>
    </location>
</feature>
<accession>A0A5D2RLF0</accession>
<dbReference type="InterPro" id="IPR032675">
    <property type="entry name" value="LRR_dom_sf"/>
</dbReference>
<keyword evidence="14" id="KW-1185">Reference proteome</keyword>
<feature type="compositionally biased region" description="Pro residues" evidence="12">
    <location>
        <begin position="49"/>
        <end position="91"/>
    </location>
</feature>
<keyword evidence="6" id="KW-0812">Transmembrane</keyword>
<evidence type="ECO:0000256" key="7">
    <source>
        <dbReference type="ARBA" id="ARBA00022729"/>
    </source>
</evidence>
<evidence type="ECO:0000313" key="14">
    <source>
        <dbReference type="Proteomes" id="UP000322667"/>
    </source>
</evidence>
<comment type="similarity">
    <text evidence="3">Belongs to the RLP family.</text>
</comment>
<sequence>LIAIFGSCWSHEVVSDNDYGDDGGLYPFIGTNRETLEIIIGGGGGEAPAPSPEDCPPPPPPEPECPPPPSPPLPPPPPPPTPKPTPTPTPKPKPKPKPKPTPSPSPRPPSKCGYRSNNLCFENELLATSYRVIQKFKKLIKPDENSKRYTKTWNGANVCKYNGFKCDVRPDMKKRAVAAVDFNGAKLSGINGSLPLHDFIDGLTDLAIFHANSNNFTGTIPFIGTSKIKYLYEFDISNNKITDDFPMEVLRATELTFLDLRFNQLKGVVPATVFKLDLDVLFINNNNFRQRLPENLGDTPALYITFAYNKFTGPIPPSIGKAKNLLEVLFLNNELTGCLPYEIGYLQNATVFDVGTNKLTGPIPHSFGCLKKMELLNLAGNEFYGEVPEIVCRLPNLQNLSLSSNYFTQVGPACRDLVMKKKLNVKNNCILDLPEQRSKADCAMFFSRKLICDRKESFKWIPCMAGKNGFHSNSIEESEKKESTGSGSSSPCGRKESFKWVPCMEGENGYNSNSIEESEKKESTGSGSSPSSTTTNGVLKFG</sequence>
<evidence type="ECO:0000256" key="4">
    <source>
        <dbReference type="ARBA" id="ARBA00022525"/>
    </source>
</evidence>
<protein>
    <recommendedName>
        <fullName evidence="15">Leucine-rich repeat-containing N-terminal plant-type domain-containing protein</fullName>
    </recommendedName>
</protein>
<keyword evidence="9" id="KW-1133">Transmembrane helix</keyword>
<evidence type="ECO:0000256" key="11">
    <source>
        <dbReference type="ARBA" id="ARBA00023180"/>
    </source>
</evidence>
<evidence type="ECO:0000256" key="6">
    <source>
        <dbReference type="ARBA" id="ARBA00022692"/>
    </source>
</evidence>
<evidence type="ECO:0000256" key="10">
    <source>
        <dbReference type="ARBA" id="ARBA00023136"/>
    </source>
</evidence>
<dbReference type="Proteomes" id="UP000322667">
    <property type="component" value="Chromosome A01"/>
</dbReference>
<dbReference type="AlphaFoldDB" id="A0A5D2RLF0"/>
<keyword evidence="8" id="KW-0677">Repeat</keyword>
<dbReference type="FunFam" id="3.80.10.10:FF:000041">
    <property type="entry name" value="LRR receptor-like serine/threonine-protein kinase ERECTA"/>
    <property type="match status" value="1"/>
</dbReference>
<dbReference type="PANTHER" id="PTHR32093:SF131">
    <property type="entry name" value="LEUCINE-RICH REPEAT-CONTAINING N-TERMINAL PLANT-TYPE DOMAIN-CONTAINING PROTEIN"/>
    <property type="match status" value="1"/>
</dbReference>
<evidence type="ECO:0000313" key="13">
    <source>
        <dbReference type="EMBL" id="TYI41283.1"/>
    </source>
</evidence>
<reference evidence="13 14" key="1">
    <citation type="submission" date="2019-07" db="EMBL/GenBank/DDBJ databases">
        <title>WGS assembly of Gossypium tomentosum.</title>
        <authorList>
            <person name="Chen Z.J."/>
            <person name="Sreedasyam A."/>
            <person name="Ando A."/>
            <person name="Song Q."/>
            <person name="De L."/>
            <person name="Hulse-Kemp A."/>
            <person name="Ding M."/>
            <person name="Ye W."/>
            <person name="Kirkbride R."/>
            <person name="Jenkins J."/>
            <person name="Plott C."/>
            <person name="Lovell J."/>
            <person name="Lin Y.-M."/>
            <person name="Vaughn R."/>
            <person name="Liu B."/>
            <person name="Li W."/>
            <person name="Simpson S."/>
            <person name="Scheffler B."/>
            <person name="Saski C."/>
            <person name="Grover C."/>
            <person name="Hu G."/>
            <person name="Conover J."/>
            <person name="Carlson J."/>
            <person name="Shu S."/>
            <person name="Boston L."/>
            <person name="Williams M."/>
            <person name="Peterson D."/>
            <person name="Mcgee K."/>
            <person name="Jones D."/>
            <person name="Wendel J."/>
            <person name="Stelly D."/>
            <person name="Grimwood J."/>
            <person name="Schmutz J."/>
        </authorList>
    </citation>
    <scope>NUCLEOTIDE SEQUENCE [LARGE SCALE GENOMIC DNA]</scope>
    <source>
        <strain evidence="13">7179.01</strain>
    </source>
</reference>
<evidence type="ECO:0000256" key="2">
    <source>
        <dbReference type="ARBA" id="ARBA00004613"/>
    </source>
</evidence>
<dbReference type="InterPro" id="IPR051582">
    <property type="entry name" value="LRR_extensin-like_regulator"/>
</dbReference>
<dbReference type="Gene3D" id="3.80.10.10">
    <property type="entry name" value="Ribonuclease Inhibitor"/>
    <property type="match status" value="1"/>
</dbReference>
<name>A0A5D2RLF0_GOSTO</name>
<feature type="compositionally biased region" description="Low complexity" evidence="12">
    <location>
        <begin position="524"/>
        <end position="542"/>
    </location>
</feature>
<dbReference type="GO" id="GO:0005576">
    <property type="term" value="C:extracellular region"/>
    <property type="evidence" value="ECO:0007669"/>
    <property type="project" value="UniProtKB-SubCell"/>
</dbReference>
<keyword evidence="4" id="KW-0964">Secreted</keyword>
<evidence type="ECO:0008006" key="15">
    <source>
        <dbReference type="Google" id="ProtNLM"/>
    </source>
</evidence>
<keyword evidence="10" id="KW-0472">Membrane</keyword>
<keyword evidence="11" id="KW-0325">Glycoprotein</keyword>
<evidence type="ECO:0000256" key="3">
    <source>
        <dbReference type="ARBA" id="ARBA00009592"/>
    </source>
</evidence>